<sequence length="58" mass="6461">MQEREAVRNEIPLHVVDRLESEWRSVQVERSSLGRAPKTDTVDRAATMPVGNLGTANS</sequence>
<organism evidence="2 3">
    <name type="scientific">Rhizobium rhizogenes NBRC 13257</name>
    <dbReference type="NCBI Taxonomy" id="1220581"/>
    <lineage>
        <taxon>Bacteria</taxon>
        <taxon>Pseudomonadati</taxon>
        <taxon>Pseudomonadota</taxon>
        <taxon>Alphaproteobacteria</taxon>
        <taxon>Hyphomicrobiales</taxon>
        <taxon>Rhizobiaceae</taxon>
        <taxon>Rhizobium/Agrobacterium group</taxon>
        <taxon>Rhizobium</taxon>
    </lineage>
</organism>
<reference evidence="2 3" key="1">
    <citation type="submission" date="2014-05" db="EMBL/GenBank/DDBJ databases">
        <title>Whole genome shotgun sequence of Rhizobium rhizogenes NBRC 13257.</title>
        <authorList>
            <person name="Katano-Makiyama Y."/>
            <person name="Hosoyama A."/>
            <person name="Hashimoto M."/>
            <person name="Hosoyama Y."/>
            <person name="Noguchi M."/>
            <person name="Tsuchikane K."/>
            <person name="Kimura A."/>
            <person name="Ohji S."/>
            <person name="Ichikawa N."/>
            <person name="Yamazoe A."/>
            <person name="Fujita N."/>
        </authorList>
    </citation>
    <scope>NUCLEOTIDE SEQUENCE [LARGE SCALE GENOMIC DNA]</scope>
    <source>
        <strain evidence="2 3">NBRC 13257</strain>
    </source>
</reference>
<dbReference type="EMBL" id="BAYX01000003">
    <property type="protein sequence ID" value="GAJ91969.1"/>
    <property type="molecule type" value="Genomic_DNA"/>
</dbReference>
<dbReference type="RefSeq" id="WP_007688753.1">
    <property type="nucleotide sequence ID" value="NZ_BAYX01000003.1"/>
</dbReference>
<proteinExistence type="predicted"/>
<dbReference type="GeneID" id="86850926"/>
<evidence type="ECO:0000313" key="3">
    <source>
        <dbReference type="Proteomes" id="UP000026941"/>
    </source>
</evidence>
<evidence type="ECO:0000256" key="1">
    <source>
        <dbReference type="SAM" id="MobiDB-lite"/>
    </source>
</evidence>
<comment type="caution">
    <text evidence="2">The sequence shown here is derived from an EMBL/GenBank/DDBJ whole genome shotgun (WGS) entry which is preliminary data.</text>
</comment>
<dbReference type="AlphaFoldDB" id="A0AA87Q426"/>
<feature type="region of interest" description="Disordered" evidence="1">
    <location>
        <begin position="31"/>
        <end position="58"/>
    </location>
</feature>
<dbReference type="Proteomes" id="UP000026941">
    <property type="component" value="Unassembled WGS sequence"/>
</dbReference>
<accession>A0AA87Q426</accession>
<protein>
    <submittedName>
        <fullName evidence="2">Uncharacterized protein</fullName>
    </submittedName>
</protein>
<name>A0AA87Q426_RHIRH</name>
<evidence type="ECO:0000313" key="2">
    <source>
        <dbReference type="EMBL" id="GAJ91969.1"/>
    </source>
</evidence>
<gene>
    <name evidence="2" type="ORF">RRH01S_03_00370</name>
</gene>